<dbReference type="AlphaFoldDB" id="A0A4R4RRZ3"/>
<dbReference type="InterPro" id="IPR050418">
    <property type="entry name" value="D-iso_2-hydroxyacid_DH_PdxB"/>
</dbReference>
<dbReference type="Pfam" id="PF02826">
    <property type="entry name" value="2-Hacid_dh_C"/>
    <property type="match status" value="1"/>
</dbReference>
<accession>A0A4R4RRZ3</accession>
<evidence type="ECO:0000256" key="2">
    <source>
        <dbReference type="ARBA" id="ARBA00023002"/>
    </source>
</evidence>
<feature type="domain" description="D-isomer specific 2-hydroxyacid dehydrogenase catalytic" evidence="5">
    <location>
        <begin position="35"/>
        <end position="319"/>
    </location>
</feature>
<gene>
    <name evidence="7" type="ORF">E1212_07910</name>
</gene>
<evidence type="ECO:0000259" key="6">
    <source>
        <dbReference type="Pfam" id="PF02826"/>
    </source>
</evidence>
<dbReference type="EMBL" id="SMKL01000013">
    <property type="protein sequence ID" value="TDC52768.1"/>
    <property type="molecule type" value="Genomic_DNA"/>
</dbReference>
<dbReference type="GO" id="GO:0003714">
    <property type="term" value="F:transcription corepressor activity"/>
    <property type="evidence" value="ECO:0007669"/>
    <property type="project" value="InterPro"/>
</dbReference>
<dbReference type="PANTHER" id="PTHR43761:SF1">
    <property type="entry name" value="D-ISOMER SPECIFIC 2-HYDROXYACID DEHYDROGENASE CATALYTIC DOMAIN-CONTAINING PROTEIN-RELATED"/>
    <property type="match status" value="1"/>
</dbReference>
<evidence type="ECO:0000313" key="7">
    <source>
        <dbReference type="EMBL" id="TDC52768.1"/>
    </source>
</evidence>
<dbReference type="InterPro" id="IPR043322">
    <property type="entry name" value="CtBP"/>
</dbReference>
<keyword evidence="3" id="KW-0520">NAD</keyword>
<dbReference type="PANTHER" id="PTHR43761">
    <property type="entry name" value="D-ISOMER SPECIFIC 2-HYDROXYACID DEHYDROGENASE FAMILY PROTEIN (AFU_ORTHOLOGUE AFUA_1G13630)"/>
    <property type="match status" value="1"/>
</dbReference>
<evidence type="ECO:0000256" key="1">
    <source>
        <dbReference type="ARBA" id="ARBA00005854"/>
    </source>
</evidence>
<keyword evidence="8" id="KW-1185">Reference proteome</keyword>
<evidence type="ECO:0000256" key="4">
    <source>
        <dbReference type="RuleBase" id="RU003719"/>
    </source>
</evidence>
<comment type="similarity">
    <text evidence="1 4">Belongs to the D-isomer specific 2-hydroxyacid dehydrogenase family.</text>
</comment>
<dbReference type="CDD" id="cd05299">
    <property type="entry name" value="CtBP_dh"/>
    <property type="match status" value="1"/>
</dbReference>
<dbReference type="InterPro" id="IPR036291">
    <property type="entry name" value="NAD(P)-bd_dom_sf"/>
</dbReference>
<sequence>MQRGAEVARFKVVVTDQVFPDTAVEQAAFAELGWSFDVADGSYDDIVARAHDADALLNTYVAVTAELMDRLPRLQVVARYGIGVDNVDLAAATDRGVVVTNVPDYCVDEVATHALALILDAMRRVTDGDRLVRAGGWGLSGLRPIRRASDWTVGLVGFGRIARRLAQFLAPLGCTILVHDPYVVDAGPDVESIELDGLLRRSDLVSLHVPATDATRHLIGGRELELMRPDAVLVNTSRGALVDTGALVDALRCGRIRAAAIDVLETEPPPAGLLDGLETLLVTPHMAYYSEQAIAESQQKATSQIVKVLTGKAPDYQVNKSFALSEGEVPAP</sequence>
<proteinExistence type="inferred from homology"/>
<evidence type="ECO:0000256" key="3">
    <source>
        <dbReference type="ARBA" id="ARBA00023027"/>
    </source>
</evidence>
<feature type="domain" description="D-isomer specific 2-hydroxyacid dehydrogenase NAD-binding" evidence="6">
    <location>
        <begin position="115"/>
        <end position="287"/>
    </location>
</feature>
<reference evidence="7 8" key="1">
    <citation type="submission" date="2019-02" db="EMBL/GenBank/DDBJ databases">
        <title>Draft genome sequences of novel Actinobacteria.</title>
        <authorList>
            <person name="Sahin N."/>
            <person name="Ay H."/>
            <person name="Saygin H."/>
        </authorList>
    </citation>
    <scope>NUCLEOTIDE SEQUENCE [LARGE SCALE GENOMIC DNA]</scope>
    <source>
        <strain evidence="7 8">KC603</strain>
    </source>
</reference>
<dbReference type="Gene3D" id="3.40.50.720">
    <property type="entry name" value="NAD(P)-binding Rossmann-like Domain"/>
    <property type="match status" value="2"/>
</dbReference>
<dbReference type="Pfam" id="PF00389">
    <property type="entry name" value="2-Hacid_dh"/>
    <property type="match status" value="1"/>
</dbReference>
<dbReference type="OrthoDB" id="117809at2"/>
<dbReference type="SUPFAM" id="SSF52283">
    <property type="entry name" value="Formate/glycerate dehydrogenase catalytic domain-like"/>
    <property type="match status" value="1"/>
</dbReference>
<organism evidence="7 8">
    <name type="scientific">Jiangella ureilytica</name>
    <dbReference type="NCBI Taxonomy" id="2530374"/>
    <lineage>
        <taxon>Bacteria</taxon>
        <taxon>Bacillati</taxon>
        <taxon>Actinomycetota</taxon>
        <taxon>Actinomycetes</taxon>
        <taxon>Jiangellales</taxon>
        <taxon>Jiangellaceae</taxon>
        <taxon>Jiangella</taxon>
    </lineage>
</organism>
<dbReference type="InterPro" id="IPR006139">
    <property type="entry name" value="D-isomer_2_OHA_DH_cat_dom"/>
</dbReference>
<dbReference type="InterPro" id="IPR029753">
    <property type="entry name" value="D-isomer_DH_CS"/>
</dbReference>
<dbReference type="SUPFAM" id="SSF51735">
    <property type="entry name" value="NAD(P)-binding Rossmann-fold domains"/>
    <property type="match status" value="1"/>
</dbReference>
<protein>
    <submittedName>
        <fullName evidence="7">C-terminal binding protein</fullName>
    </submittedName>
</protein>
<evidence type="ECO:0000259" key="5">
    <source>
        <dbReference type="Pfam" id="PF00389"/>
    </source>
</evidence>
<dbReference type="GO" id="GO:0051287">
    <property type="term" value="F:NAD binding"/>
    <property type="evidence" value="ECO:0007669"/>
    <property type="project" value="InterPro"/>
</dbReference>
<dbReference type="GO" id="GO:0016616">
    <property type="term" value="F:oxidoreductase activity, acting on the CH-OH group of donors, NAD or NADP as acceptor"/>
    <property type="evidence" value="ECO:0007669"/>
    <property type="project" value="InterPro"/>
</dbReference>
<keyword evidence="2 4" id="KW-0560">Oxidoreductase</keyword>
<dbReference type="Proteomes" id="UP000295621">
    <property type="component" value="Unassembled WGS sequence"/>
</dbReference>
<dbReference type="PROSITE" id="PS00671">
    <property type="entry name" value="D_2_HYDROXYACID_DH_3"/>
    <property type="match status" value="1"/>
</dbReference>
<evidence type="ECO:0000313" key="8">
    <source>
        <dbReference type="Proteomes" id="UP000295621"/>
    </source>
</evidence>
<comment type="caution">
    <text evidence="7">The sequence shown here is derived from an EMBL/GenBank/DDBJ whole genome shotgun (WGS) entry which is preliminary data.</text>
</comment>
<dbReference type="InterPro" id="IPR006140">
    <property type="entry name" value="D-isomer_DH_NAD-bd"/>
</dbReference>
<name>A0A4R4RRZ3_9ACTN</name>